<evidence type="ECO:0000313" key="1">
    <source>
        <dbReference type="EMBL" id="GIY80406.1"/>
    </source>
</evidence>
<proteinExistence type="predicted"/>
<dbReference type="EMBL" id="BPLQ01014506">
    <property type="protein sequence ID" value="GIY80406.1"/>
    <property type="molecule type" value="Genomic_DNA"/>
</dbReference>
<comment type="caution">
    <text evidence="1">The sequence shown here is derived from an EMBL/GenBank/DDBJ whole genome shotgun (WGS) entry which is preliminary data.</text>
</comment>
<protein>
    <submittedName>
        <fullName evidence="1">Uncharacterized protein</fullName>
    </submittedName>
</protein>
<organism evidence="1 2">
    <name type="scientific">Caerostris darwini</name>
    <dbReference type="NCBI Taxonomy" id="1538125"/>
    <lineage>
        <taxon>Eukaryota</taxon>
        <taxon>Metazoa</taxon>
        <taxon>Ecdysozoa</taxon>
        <taxon>Arthropoda</taxon>
        <taxon>Chelicerata</taxon>
        <taxon>Arachnida</taxon>
        <taxon>Araneae</taxon>
        <taxon>Araneomorphae</taxon>
        <taxon>Entelegynae</taxon>
        <taxon>Araneoidea</taxon>
        <taxon>Araneidae</taxon>
        <taxon>Caerostris</taxon>
    </lineage>
</organism>
<sequence>MISRPKERSRTFKWNSVVHQRDAFNPRAMHSGEMDLLQQPVRQTRDRTSKDTAHIYHMQGDPGFESRCLRGLLSEMRDFDDPSDIEARIRPWLESQTQMWGFSLLKFIPERNGAYHLPVGSLQRQ</sequence>
<accession>A0AAV4WC37</accession>
<name>A0AAV4WC37_9ARAC</name>
<dbReference type="Proteomes" id="UP001054837">
    <property type="component" value="Unassembled WGS sequence"/>
</dbReference>
<reference evidence="1 2" key="1">
    <citation type="submission" date="2021-06" db="EMBL/GenBank/DDBJ databases">
        <title>Caerostris darwini draft genome.</title>
        <authorList>
            <person name="Kono N."/>
            <person name="Arakawa K."/>
        </authorList>
    </citation>
    <scope>NUCLEOTIDE SEQUENCE [LARGE SCALE GENOMIC DNA]</scope>
</reference>
<dbReference type="AlphaFoldDB" id="A0AAV4WC37"/>
<evidence type="ECO:0000313" key="2">
    <source>
        <dbReference type="Proteomes" id="UP001054837"/>
    </source>
</evidence>
<keyword evidence="2" id="KW-1185">Reference proteome</keyword>
<gene>
    <name evidence="1" type="ORF">CDAR_412151</name>
</gene>